<feature type="region of interest" description="Disordered" evidence="1">
    <location>
        <begin position="1"/>
        <end position="21"/>
    </location>
</feature>
<dbReference type="Gramene" id="OMO79245">
    <property type="protein sequence ID" value="OMO79245"/>
    <property type="gene ID" value="CCACVL1_13809"/>
</dbReference>
<feature type="non-terminal residue" evidence="2">
    <location>
        <position position="38"/>
    </location>
</feature>
<reference evidence="2 3" key="1">
    <citation type="submission" date="2013-09" db="EMBL/GenBank/DDBJ databases">
        <title>Corchorus capsularis genome sequencing.</title>
        <authorList>
            <person name="Alam M."/>
            <person name="Haque M.S."/>
            <person name="Islam M.S."/>
            <person name="Emdad E.M."/>
            <person name="Islam M.M."/>
            <person name="Ahmed B."/>
            <person name="Halim A."/>
            <person name="Hossen Q.M.M."/>
            <person name="Hossain M.Z."/>
            <person name="Ahmed R."/>
            <person name="Khan M.M."/>
            <person name="Islam R."/>
            <person name="Rashid M.M."/>
            <person name="Khan S.A."/>
            <person name="Rahman M.S."/>
            <person name="Alam M."/>
        </authorList>
    </citation>
    <scope>NUCLEOTIDE SEQUENCE [LARGE SCALE GENOMIC DNA]</scope>
    <source>
        <strain evidence="3">cv. CVL-1</strain>
        <tissue evidence="2">Whole seedling</tissue>
    </source>
</reference>
<keyword evidence="3" id="KW-1185">Reference proteome</keyword>
<sequence length="38" mass="4324">MSSKRSSARSGNQNNEDYSLKLRELLATNKKKKRNAAK</sequence>
<comment type="caution">
    <text evidence="2">The sequence shown here is derived from an EMBL/GenBank/DDBJ whole genome shotgun (WGS) entry which is preliminary data.</text>
</comment>
<feature type="compositionally biased region" description="Polar residues" evidence="1">
    <location>
        <begin position="1"/>
        <end position="17"/>
    </location>
</feature>
<evidence type="ECO:0000313" key="3">
    <source>
        <dbReference type="Proteomes" id="UP000188268"/>
    </source>
</evidence>
<dbReference type="AlphaFoldDB" id="A0A1R3I9I8"/>
<dbReference type="Proteomes" id="UP000188268">
    <property type="component" value="Unassembled WGS sequence"/>
</dbReference>
<organism evidence="2 3">
    <name type="scientific">Corchorus capsularis</name>
    <name type="common">Jute</name>
    <dbReference type="NCBI Taxonomy" id="210143"/>
    <lineage>
        <taxon>Eukaryota</taxon>
        <taxon>Viridiplantae</taxon>
        <taxon>Streptophyta</taxon>
        <taxon>Embryophyta</taxon>
        <taxon>Tracheophyta</taxon>
        <taxon>Spermatophyta</taxon>
        <taxon>Magnoliopsida</taxon>
        <taxon>eudicotyledons</taxon>
        <taxon>Gunneridae</taxon>
        <taxon>Pentapetalae</taxon>
        <taxon>rosids</taxon>
        <taxon>malvids</taxon>
        <taxon>Malvales</taxon>
        <taxon>Malvaceae</taxon>
        <taxon>Grewioideae</taxon>
        <taxon>Apeibeae</taxon>
        <taxon>Corchorus</taxon>
    </lineage>
</organism>
<accession>A0A1R3I9I8</accession>
<gene>
    <name evidence="2" type="ORF">CCACVL1_13809</name>
</gene>
<evidence type="ECO:0000256" key="1">
    <source>
        <dbReference type="SAM" id="MobiDB-lite"/>
    </source>
</evidence>
<proteinExistence type="predicted"/>
<evidence type="ECO:0000313" key="2">
    <source>
        <dbReference type="EMBL" id="OMO79245.1"/>
    </source>
</evidence>
<dbReference type="EMBL" id="AWWV01010438">
    <property type="protein sequence ID" value="OMO79245.1"/>
    <property type="molecule type" value="Genomic_DNA"/>
</dbReference>
<protein>
    <submittedName>
        <fullName evidence="2">Uncharacterized protein</fullName>
    </submittedName>
</protein>
<name>A0A1R3I9I8_COCAP</name>